<dbReference type="InterPro" id="IPR001678">
    <property type="entry name" value="MeTrfase_RsmB-F_NOP2_dom"/>
</dbReference>
<dbReference type="InterPro" id="IPR031340">
    <property type="entry name" value="RsmF_methylt_CI"/>
</dbReference>
<dbReference type="GO" id="GO:0003723">
    <property type="term" value="F:RNA binding"/>
    <property type="evidence" value="ECO:0007669"/>
    <property type="project" value="UniProtKB-UniRule"/>
</dbReference>
<evidence type="ECO:0000313" key="9">
    <source>
        <dbReference type="EMBL" id="KRL94023.1"/>
    </source>
</evidence>
<dbReference type="InterPro" id="IPR049560">
    <property type="entry name" value="MeTrfase_RsmB-F_NOP2_cat"/>
</dbReference>
<dbReference type="CDD" id="cd02440">
    <property type="entry name" value="AdoMet_MTases"/>
    <property type="match status" value="1"/>
</dbReference>
<dbReference type="InterPro" id="IPR029063">
    <property type="entry name" value="SAM-dependent_MTases_sf"/>
</dbReference>
<dbReference type="EMBL" id="AZGC01000039">
    <property type="protein sequence ID" value="KRL94023.1"/>
    <property type="molecule type" value="Genomic_DNA"/>
</dbReference>
<dbReference type="PANTHER" id="PTHR22807">
    <property type="entry name" value="NOP2 YEAST -RELATED NOL1/NOP2/FMU SUN DOMAIN-CONTAINING"/>
    <property type="match status" value="1"/>
</dbReference>
<dbReference type="Gene3D" id="3.40.50.150">
    <property type="entry name" value="Vaccinia Virus protein VP39"/>
    <property type="match status" value="1"/>
</dbReference>
<dbReference type="InterPro" id="IPR031341">
    <property type="entry name" value="Methyltr_RsmF_N"/>
</dbReference>
<dbReference type="InterPro" id="IPR023267">
    <property type="entry name" value="RCMT"/>
</dbReference>
<sequence>MQLPAAFIDKYLDLLGPTEGPAFIEALTTGQAQAGYRVNPLHAALSPDDNPVPGVATGYFGKVSGKSLDHVTGWVYSQEPSAMQVGEVVDPQPGETVLDLCAAPGGKSTHLIGKMADQGLLVANEIFPKRAKILAENLERWGAQHVAVTNESPETLEKVFPQFFDRILVDAPCSGEGMFRKEPDGIQYWTPNYPAECANRQRHILTSAMKMLKPGGTLVYSTCTFAPEEDEQMIAWLLAEYPDLSVVPIAKQPGMDEGRPAWADGNPALAQTVRFFPHHYDGEGHFIAKLQLSGTPMPTKKRKKKQRGSAVVKPSREQQALWDRFKTEHVPTYTPTNLVVFGDELYDVTLAPELLSQLKVAQAGVHLGTFKKKRFEPAFALALVANAPQSLAINHDQWAQYVHGDTFTVTTDCPNGWYVLTCDQHHCGWGKLVNGTVKNFYPKGLRFAL</sequence>
<protein>
    <submittedName>
        <fullName evidence="9">RNA methylase</fullName>
    </submittedName>
</protein>
<keyword evidence="2" id="KW-0963">Cytoplasm</keyword>
<dbReference type="PANTHER" id="PTHR22807:SF30">
    <property type="entry name" value="28S RRNA (CYTOSINE(4447)-C(5))-METHYLTRANSFERASE-RELATED"/>
    <property type="match status" value="1"/>
</dbReference>
<comment type="caution">
    <text evidence="7">Lacks conserved residue(s) required for the propagation of feature annotation.</text>
</comment>
<dbReference type="Gene3D" id="3.30.70.1170">
    <property type="entry name" value="Sun protein, domain 3"/>
    <property type="match status" value="1"/>
</dbReference>
<dbReference type="STRING" id="417373.GCA_001570685_00586"/>
<dbReference type="AlphaFoldDB" id="A0A0R1ULE5"/>
<dbReference type="PROSITE" id="PS01153">
    <property type="entry name" value="NOL1_NOP2_SUN"/>
    <property type="match status" value="1"/>
</dbReference>
<evidence type="ECO:0000256" key="5">
    <source>
        <dbReference type="ARBA" id="ARBA00022691"/>
    </source>
</evidence>
<accession>A0A0R1ULE5</accession>
<dbReference type="Pfam" id="PF17125">
    <property type="entry name" value="Methyltr_RsmF_N"/>
    <property type="match status" value="1"/>
</dbReference>
<keyword evidence="4 7" id="KW-0808">Transferase</keyword>
<proteinExistence type="inferred from homology"/>
<dbReference type="RefSeq" id="WP_056995690.1">
    <property type="nucleotide sequence ID" value="NZ_AZGC01000039.1"/>
</dbReference>
<evidence type="ECO:0000256" key="2">
    <source>
        <dbReference type="ARBA" id="ARBA00022490"/>
    </source>
</evidence>
<feature type="active site" description="Nucleophile" evidence="7">
    <location>
        <position position="223"/>
    </location>
</feature>
<evidence type="ECO:0000256" key="4">
    <source>
        <dbReference type="ARBA" id="ARBA00022679"/>
    </source>
</evidence>
<feature type="binding site" evidence="7">
    <location>
        <position position="125"/>
    </location>
    <ligand>
        <name>S-adenosyl-L-methionine</name>
        <dbReference type="ChEBI" id="CHEBI:59789"/>
    </ligand>
</feature>
<comment type="caution">
    <text evidence="9">The sequence shown here is derived from an EMBL/GenBank/DDBJ whole genome shotgun (WGS) entry which is preliminary data.</text>
</comment>
<dbReference type="PROSITE" id="PS51686">
    <property type="entry name" value="SAM_MT_RSMB_NOP"/>
    <property type="match status" value="1"/>
</dbReference>
<dbReference type="Proteomes" id="UP000051084">
    <property type="component" value="Unassembled WGS sequence"/>
</dbReference>
<dbReference type="Pfam" id="PF01189">
    <property type="entry name" value="Methyltr_RsmB-F"/>
    <property type="match status" value="1"/>
</dbReference>
<dbReference type="Gene3D" id="2.30.130.60">
    <property type="match status" value="1"/>
</dbReference>
<feature type="binding site" evidence="7">
    <location>
        <begin position="101"/>
        <end position="107"/>
    </location>
    <ligand>
        <name>S-adenosyl-L-methionine</name>
        <dbReference type="ChEBI" id="CHEBI:59789"/>
    </ligand>
</feature>
<organism evidence="9 10">
    <name type="scientific">Limosilactobacillus equigenerosi DSM 18793 = JCM 14505</name>
    <dbReference type="NCBI Taxonomy" id="1423742"/>
    <lineage>
        <taxon>Bacteria</taxon>
        <taxon>Bacillati</taxon>
        <taxon>Bacillota</taxon>
        <taxon>Bacilli</taxon>
        <taxon>Lactobacillales</taxon>
        <taxon>Lactobacillaceae</taxon>
        <taxon>Limosilactobacillus</taxon>
    </lineage>
</organism>
<dbReference type="Pfam" id="PF17126">
    <property type="entry name" value="RsmF_methylt_CI"/>
    <property type="match status" value="1"/>
</dbReference>
<dbReference type="InterPro" id="IPR018314">
    <property type="entry name" value="RsmB/NOL1/NOP2-like_CS"/>
</dbReference>
<feature type="domain" description="SAM-dependent MTase RsmB/NOP-type" evidence="8">
    <location>
        <begin position="1"/>
        <end position="293"/>
    </location>
</feature>
<gene>
    <name evidence="9" type="ORF">FC21_GL001495</name>
</gene>
<dbReference type="PATRIC" id="fig|1423742.4.peg.1549"/>
<dbReference type="CDD" id="cd21147">
    <property type="entry name" value="RsmF_methylt_CTD1"/>
    <property type="match status" value="1"/>
</dbReference>
<comment type="similarity">
    <text evidence="1 7">Belongs to the class I-like SAM-binding methyltransferase superfamily. RsmB/NOP family.</text>
</comment>
<reference evidence="9 10" key="1">
    <citation type="journal article" date="2015" name="Genome Announc.">
        <title>Expanding the biotechnology potential of lactobacilli through comparative genomics of 213 strains and associated genera.</title>
        <authorList>
            <person name="Sun Z."/>
            <person name="Harris H.M."/>
            <person name="McCann A."/>
            <person name="Guo C."/>
            <person name="Argimon S."/>
            <person name="Zhang W."/>
            <person name="Yang X."/>
            <person name="Jeffery I.B."/>
            <person name="Cooney J.C."/>
            <person name="Kagawa T.F."/>
            <person name="Liu W."/>
            <person name="Song Y."/>
            <person name="Salvetti E."/>
            <person name="Wrobel A."/>
            <person name="Rasinkangas P."/>
            <person name="Parkhill J."/>
            <person name="Rea M.C."/>
            <person name="O'Sullivan O."/>
            <person name="Ritari J."/>
            <person name="Douillard F.P."/>
            <person name="Paul Ross R."/>
            <person name="Yang R."/>
            <person name="Briner A.E."/>
            <person name="Felis G.E."/>
            <person name="de Vos W.M."/>
            <person name="Barrangou R."/>
            <person name="Klaenhammer T.R."/>
            <person name="Caufield P.W."/>
            <person name="Cui Y."/>
            <person name="Zhang H."/>
            <person name="O'Toole P.W."/>
        </authorList>
    </citation>
    <scope>NUCLEOTIDE SEQUENCE [LARGE SCALE GENOMIC DNA]</scope>
    <source>
        <strain evidence="9 10">DSM 18793</strain>
    </source>
</reference>
<feature type="binding site" evidence="7">
    <location>
        <position position="170"/>
    </location>
    <ligand>
        <name>S-adenosyl-L-methionine</name>
        <dbReference type="ChEBI" id="CHEBI:59789"/>
    </ligand>
</feature>
<keyword evidence="6 7" id="KW-0694">RNA-binding</keyword>
<keyword evidence="3 7" id="KW-0489">Methyltransferase</keyword>
<evidence type="ECO:0000256" key="1">
    <source>
        <dbReference type="ARBA" id="ARBA00007494"/>
    </source>
</evidence>
<evidence type="ECO:0000256" key="6">
    <source>
        <dbReference type="ARBA" id="ARBA00022884"/>
    </source>
</evidence>
<dbReference type="GO" id="GO:0008173">
    <property type="term" value="F:RNA methyltransferase activity"/>
    <property type="evidence" value="ECO:0007669"/>
    <property type="project" value="InterPro"/>
</dbReference>
<evidence type="ECO:0000313" key="10">
    <source>
        <dbReference type="Proteomes" id="UP000051084"/>
    </source>
</evidence>
<dbReference type="Pfam" id="PF13636">
    <property type="entry name" value="Methyltranf_PUA"/>
    <property type="match status" value="1"/>
</dbReference>
<name>A0A0R1ULE5_9LACO</name>
<keyword evidence="10" id="KW-1185">Reference proteome</keyword>
<dbReference type="PRINTS" id="PR02008">
    <property type="entry name" value="RCMTFAMILY"/>
</dbReference>
<evidence type="ECO:0000256" key="7">
    <source>
        <dbReference type="PROSITE-ProRule" id="PRU01023"/>
    </source>
</evidence>
<dbReference type="GO" id="GO:0001510">
    <property type="term" value="P:RNA methylation"/>
    <property type="evidence" value="ECO:0007669"/>
    <property type="project" value="InterPro"/>
</dbReference>
<evidence type="ECO:0000256" key="3">
    <source>
        <dbReference type="ARBA" id="ARBA00022603"/>
    </source>
</evidence>
<keyword evidence="5 7" id="KW-0949">S-adenosyl-L-methionine</keyword>
<dbReference type="SUPFAM" id="SSF53335">
    <property type="entry name" value="S-adenosyl-L-methionine-dependent methyltransferases"/>
    <property type="match status" value="1"/>
</dbReference>
<dbReference type="OrthoDB" id="9810297at2"/>
<evidence type="ECO:0000259" key="8">
    <source>
        <dbReference type="PROSITE" id="PS51686"/>
    </source>
</evidence>
<dbReference type="InterPro" id="IPR027391">
    <property type="entry name" value="Nol1_Nop2_Fmu_2"/>
</dbReference>